<dbReference type="SUPFAM" id="SSF63380">
    <property type="entry name" value="Riboflavin synthase domain-like"/>
    <property type="match status" value="1"/>
</dbReference>
<keyword evidence="5" id="KW-1185">Reference proteome</keyword>
<dbReference type="Pfam" id="PF04954">
    <property type="entry name" value="SIP"/>
    <property type="match status" value="1"/>
</dbReference>
<evidence type="ECO:0000256" key="1">
    <source>
        <dbReference type="ARBA" id="ARBA00035644"/>
    </source>
</evidence>
<dbReference type="Proteomes" id="UP000294662">
    <property type="component" value="Unassembled WGS sequence"/>
</dbReference>
<dbReference type="InterPro" id="IPR039374">
    <property type="entry name" value="SIP_fam"/>
</dbReference>
<evidence type="ECO:0000259" key="3">
    <source>
        <dbReference type="PROSITE" id="PS51384"/>
    </source>
</evidence>
<sequence>MFAAPGPALPDLKRPARGKPGARLVTVAASRRITPNMIRLTLTGPDLADVRIGCEGANCKILLPEAGQTREGFAQQIKQGPRPVTRTYTVRHWRPEALELDVDFVDHGNEGPASAFANRAVPGDFCGFAGPGPVKLAGLTADWYLVAADMSALPVAAATLEAMPRDARGVAIFEVTDPADRQQIDAPEGIVQHWLPLPDPHRPSQAQETLIRALDWPEGPDVRVQTCIAGESAVIKSLRAYLHQDRALPRKDTYISGYWKIGLVEEEHQAEKRRDNA</sequence>
<dbReference type="PROSITE" id="PS51384">
    <property type="entry name" value="FAD_FR"/>
    <property type="match status" value="1"/>
</dbReference>
<gene>
    <name evidence="4" type="ORF">E1B25_05760</name>
</gene>
<dbReference type="InterPro" id="IPR013113">
    <property type="entry name" value="SIP_FAD-bd"/>
</dbReference>
<dbReference type="InterPro" id="IPR017927">
    <property type="entry name" value="FAD-bd_FR_type"/>
</dbReference>
<dbReference type="InterPro" id="IPR007037">
    <property type="entry name" value="SIP_rossman_dom"/>
</dbReference>
<dbReference type="Gene3D" id="3.40.50.80">
    <property type="entry name" value="Nucleotide-binding domain of ferredoxin-NADP reductase (FNR) module"/>
    <property type="match status" value="1"/>
</dbReference>
<comment type="similarity">
    <text evidence="1">Belongs to the SIP oxidoreductase family.</text>
</comment>
<dbReference type="AlphaFoldDB" id="A0A4V2Z897"/>
<name>A0A4V2Z897_9RHOB</name>
<dbReference type="OrthoDB" id="9814826at2"/>
<organism evidence="4 5">
    <name type="scientific">Antarcticimicrobium sediminis</name>
    <dbReference type="NCBI Taxonomy" id="2546227"/>
    <lineage>
        <taxon>Bacteria</taxon>
        <taxon>Pseudomonadati</taxon>
        <taxon>Pseudomonadota</taxon>
        <taxon>Alphaproteobacteria</taxon>
        <taxon>Rhodobacterales</taxon>
        <taxon>Paracoccaceae</taxon>
        <taxon>Antarcticimicrobium</taxon>
    </lineage>
</organism>
<dbReference type="EMBL" id="SMFP01000003">
    <property type="protein sequence ID" value="TDE39556.1"/>
    <property type="molecule type" value="Genomic_DNA"/>
</dbReference>
<proteinExistence type="inferred from homology"/>
<dbReference type="InterPro" id="IPR039261">
    <property type="entry name" value="FNR_nucleotide-bd"/>
</dbReference>
<dbReference type="PANTHER" id="PTHR30157:SF0">
    <property type="entry name" value="NADPH-DEPENDENT FERRIC-CHELATE REDUCTASE"/>
    <property type="match status" value="1"/>
</dbReference>
<dbReference type="Gene3D" id="2.40.30.10">
    <property type="entry name" value="Translation factors"/>
    <property type="match status" value="1"/>
</dbReference>
<feature type="domain" description="FAD-binding FR-type" evidence="3">
    <location>
        <begin position="20"/>
        <end position="146"/>
    </location>
</feature>
<accession>A0A4V2Z897</accession>
<feature type="region of interest" description="Disordered" evidence="2">
    <location>
        <begin position="1"/>
        <end position="20"/>
    </location>
</feature>
<dbReference type="InterPro" id="IPR017938">
    <property type="entry name" value="Riboflavin_synthase-like_b-brl"/>
</dbReference>
<evidence type="ECO:0000256" key="2">
    <source>
        <dbReference type="SAM" id="MobiDB-lite"/>
    </source>
</evidence>
<dbReference type="CDD" id="cd06193">
    <property type="entry name" value="siderophore_interacting"/>
    <property type="match status" value="1"/>
</dbReference>
<dbReference type="RefSeq" id="WP_132827810.1">
    <property type="nucleotide sequence ID" value="NZ_SMFP01000003.1"/>
</dbReference>
<reference evidence="4 5" key="1">
    <citation type="submission" date="2019-03" db="EMBL/GenBank/DDBJ databases">
        <authorList>
            <person name="Zhang S."/>
        </authorList>
    </citation>
    <scope>NUCLEOTIDE SEQUENCE [LARGE SCALE GENOMIC DNA]</scope>
    <source>
        <strain evidence="4 5">S4J41</strain>
    </source>
</reference>
<dbReference type="Pfam" id="PF08021">
    <property type="entry name" value="FAD_binding_9"/>
    <property type="match status" value="1"/>
</dbReference>
<dbReference type="PANTHER" id="PTHR30157">
    <property type="entry name" value="FERRIC REDUCTASE, NADPH-DEPENDENT"/>
    <property type="match status" value="1"/>
</dbReference>
<dbReference type="GO" id="GO:0016491">
    <property type="term" value="F:oxidoreductase activity"/>
    <property type="evidence" value="ECO:0007669"/>
    <property type="project" value="InterPro"/>
</dbReference>
<protein>
    <submittedName>
        <fullName evidence="4">Siderophore-interacting protein</fullName>
    </submittedName>
</protein>
<evidence type="ECO:0000313" key="4">
    <source>
        <dbReference type="EMBL" id="TDE39556.1"/>
    </source>
</evidence>
<evidence type="ECO:0000313" key="5">
    <source>
        <dbReference type="Proteomes" id="UP000294662"/>
    </source>
</evidence>
<comment type="caution">
    <text evidence="4">The sequence shown here is derived from an EMBL/GenBank/DDBJ whole genome shotgun (WGS) entry which is preliminary data.</text>
</comment>